<keyword evidence="7" id="KW-0446">Lipid-binding</keyword>
<evidence type="ECO:0000259" key="14">
    <source>
        <dbReference type="SMART" id="SM00499"/>
    </source>
</evidence>
<feature type="compositionally biased region" description="Low complexity" evidence="11">
    <location>
        <begin position="110"/>
        <end position="135"/>
    </location>
</feature>
<evidence type="ECO:0000256" key="1">
    <source>
        <dbReference type="ARBA" id="ARBA00004609"/>
    </source>
</evidence>
<dbReference type="GO" id="GO:0005886">
    <property type="term" value="C:plasma membrane"/>
    <property type="evidence" value="ECO:0007669"/>
    <property type="project" value="UniProtKB-SubCell"/>
</dbReference>
<feature type="region of interest" description="Disordered" evidence="11">
    <location>
        <begin position="104"/>
        <end position="135"/>
    </location>
</feature>
<evidence type="ECO:0000256" key="9">
    <source>
        <dbReference type="ARBA" id="ARBA00023180"/>
    </source>
</evidence>
<evidence type="ECO:0000256" key="11">
    <source>
        <dbReference type="SAM" id="MobiDB-lite"/>
    </source>
</evidence>
<evidence type="ECO:0000256" key="12">
    <source>
        <dbReference type="SAM" id="Phobius"/>
    </source>
</evidence>
<protein>
    <submittedName>
        <fullName evidence="15">Plant lipid transfer protein/Par allergen</fullName>
    </submittedName>
</protein>
<keyword evidence="5" id="KW-0336">GPI-anchor</keyword>
<dbReference type="EMBL" id="PKPP01018968">
    <property type="protein sequence ID" value="PWA36003.1"/>
    <property type="molecule type" value="Genomic_DNA"/>
</dbReference>
<reference evidence="15 16" key="1">
    <citation type="journal article" date="2018" name="Mol. Plant">
        <title>The genome of Artemisia annua provides insight into the evolution of Asteraceae family and artemisinin biosynthesis.</title>
        <authorList>
            <person name="Shen Q."/>
            <person name="Zhang L."/>
            <person name="Liao Z."/>
            <person name="Wang S."/>
            <person name="Yan T."/>
            <person name="Shi P."/>
            <person name="Liu M."/>
            <person name="Fu X."/>
            <person name="Pan Q."/>
            <person name="Wang Y."/>
            <person name="Lv Z."/>
            <person name="Lu X."/>
            <person name="Zhang F."/>
            <person name="Jiang W."/>
            <person name="Ma Y."/>
            <person name="Chen M."/>
            <person name="Hao X."/>
            <person name="Li L."/>
            <person name="Tang Y."/>
            <person name="Lv G."/>
            <person name="Zhou Y."/>
            <person name="Sun X."/>
            <person name="Brodelius P.E."/>
            <person name="Rose J.K.C."/>
            <person name="Tang K."/>
        </authorList>
    </citation>
    <scope>NUCLEOTIDE SEQUENCE [LARGE SCALE GENOMIC DNA]</scope>
    <source>
        <strain evidence="16">cv. Huhao1</strain>
        <tissue evidence="15">Leaf</tissue>
    </source>
</reference>
<feature type="signal peptide" evidence="13">
    <location>
        <begin position="1"/>
        <end position="22"/>
    </location>
</feature>
<dbReference type="PRINTS" id="PR00382">
    <property type="entry name" value="LIPIDTRNSFER"/>
</dbReference>
<keyword evidence="12" id="KW-0812">Transmembrane</keyword>
<evidence type="ECO:0000256" key="7">
    <source>
        <dbReference type="ARBA" id="ARBA00023121"/>
    </source>
</evidence>
<dbReference type="SMART" id="SM00499">
    <property type="entry name" value="AAI"/>
    <property type="match status" value="1"/>
</dbReference>
<keyword evidence="3" id="KW-0813">Transport</keyword>
<dbReference type="AlphaFoldDB" id="A0A2U1KHB0"/>
<dbReference type="OrthoDB" id="911994at2759"/>
<dbReference type="CDD" id="cd00010">
    <property type="entry name" value="AAI_LTSS"/>
    <property type="match status" value="1"/>
</dbReference>
<evidence type="ECO:0000256" key="5">
    <source>
        <dbReference type="ARBA" id="ARBA00022622"/>
    </source>
</evidence>
<dbReference type="InterPro" id="IPR036312">
    <property type="entry name" value="Bifun_inhib/LTP/seed_sf"/>
</dbReference>
<dbReference type="GO" id="GO:0006869">
    <property type="term" value="P:lipid transport"/>
    <property type="evidence" value="ECO:0007669"/>
    <property type="project" value="InterPro"/>
</dbReference>
<dbReference type="InterPro" id="IPR043325">
    <property type="entry name" value="LTSS"/>
</dbReference>
<evidence type="ECO:0000256" key="6">
    <source>
        <dbReference type="ARBA" id="ARBA00022729"/>
    </source>
</evidence>
<dbReference type="InterPro" id="IPR000528">
    <property type="entry name" value="Plant_nsLTP"/>
</dbReference>
<dbReference type="STRING" id="35608.A0A2U1KHB0"/>
<gene>
    <name evidence="15" type="ORF">CTI12_AA591400</name>
</gene>
<dbReference type="Gene3D" id="1.10.110.10">
    <property type="entry name" value="Plant lipid-transfer and hydrophobic proteins"/>
    <property type="match status" value="1"/>
</dbReference>
<keyword evidence="4" id="KW-1003">Cell membrane</keyword>
<dbReference type="InterPro" id="IPR016140">
    <property type="entry name" value="Bifunc_inhib/LTP/seed_store"/>
</dbReference>
<feature type="chain" id="PRO_5015786594" evidence="13">
    <location>
        <begin position="23"/>
        <end position="162"/>
    </location>
</feature>
<comment type="caution">
    <text evidence="15">The sequence shown here is derived from an EMBL/GenBank/DDBJ whole genome shotgun (WGS) entry which is preliminary data.</text>
</comment>
<comment type="similarity">
    <text evidence="2">Belongs to the plant LTP family.</text>
</comment>
<keyword evidence="8" id="KW-1015">Disulfide bond</keyword>
<keyword evidence="16" id="KW-1185">Reference proteome</keyword>
<evidence type="ECO:0000256" key="4">
    <source>
        <dbReference type="ARBA" id="ARBA00022475"/>
    </source>
</evidence>
<name>A0A2U1KHB0_ARTAN</name>
<dbReference type="GO" id="GO:0008289">
    <property type="term" value="F:lipid binding"/>
    <property type="evidence" value="ECO:0007669"/>
    <property type="project" value="UniProtKB-KW"/>
</dbReference>
<feature type="transmembrane region" description="Helical" evidence="12">
    <location>
        <begin position="141"/>
        <end position="161"/>
    </location>
</feature>
<evidence type="ECO:0000313" key="16">
    <source>
        <dbReference type="Proteomes" id="UP000245207"/>
    </source>
</evidence>
<keyword evidence="6 13" id="KW-0732">Signal</keyword>
<evidence type="ECO:0000256" key="2">
    <source>
        <dbReference type="ARBA" id="ARBA00009748"/>
    </source>
</evidence>
<dbReference type="SUPFAM" id="SSF47699">
    <property type="entry name" value="Bifunctional inhibitor/lipid-transfer protein/seed storage 2S albumin"/>
    <property type="match status" value="1"/>
</dbReference>
<evidence type="ECO:0000256" key="8">
    <source>
        <dbReference type="ARBA" id="ARBA00023157"/>
    </source>
</evidence>
<dbReference type="Proteomes" id="UP000245207">
    <property type="component" value="Unassembled WGS sequence"/>
</dbReference>
<dbReference type="GO" id="GO:0098552">
    <property type="term" value="C:side of membrane"/>
    <property type="evidence" value="ECO:0007669"/>
    <property type="project" value="UniProtKB-KW"/>
</dbReference>
<dbReference type="PANTHER" id="PTHR33044">
    <property type="entry name" value="BIFUNCTIONAL INHIBITOR/LIPID-TRANSFER PROTEIN/SEED STORAGE 2S ALBUMIN SUPERFAMILY PROTEIN-RELATED"/>
    <property type="match status" value="1"/>
</dbReference>
<evidence type="ECO:0000313" key="15">
    <source>
        <dbReference type="EMBL" id="PWA36003.1"/>
    </source>
</evidence>
<keyword evidence="12" id="KW-1133">Transmembrane helix</keyword>
<feature type="domain" description="Bifunctional inhibitor/plant lipid transfer protein/seed storage helical" evidence="14">
    <location>
        <begin position="26"/>
        <end position="104"/>
    </location>
</feature>
<evidence type="ECO:0000256" key="3">
    <source>
        <dbReference type="ARBA" id="ARBA00022448"/>
    </source>
</evidence>
<keyword evidence="10" id="KW-0449">Lipoprotein</keyword>
<proteinExistence type="inferred from homology"/>
<keyword evidence="12" id="KW-0472">Membrane</keyword>
<organism evidence="15 16">
    <name type="scientific">Artemisia annua</name>
    <name type="common">Sweet wormwood</name>
    <dbReference type="NCBI Taxonomy" id="35608"/>
    <lineage>
        <taxon>Eukaryota</taxon>
        <taxon>Viridiplantae</taxon>
        <taxon>Streptophyta</taxon>
        <taxon>Embryophyta</taxon>
        <taxon>Tracheophyta</taxon>
        <taxon>Spermatophyta</taxon>
        <taxon>Magnoliopsida</taxon>
        <taxon>eudicotyledons</taxon>
        <taxon>Gunneridae</taxon>
        <taxon>Pentapetalae</taxon>
        <taxon>asterids</taxon>
        <taxon>campanulids</taxon>
        <taxon>Asterales</taxon>
        <taxon>Asteraceae</taxon>
        <taxon>Asteroideae</taxon>
        <taxon>Anthemideae</taxon>
        <taxon>Artemisiinae</taxon>
        <taxon>Artemisia</taxon>
    </lineage>
</organism>
<comment type="subcellular location">
    <subcellularLocation>
        <location evidence="1">Cell membrane</location>
        <topology evidence="1">Lipid-anchor</topology>
        <topology evidence="1">GPI-anchor</topology>
    </subcellularLocation>
</comment>
<dbReference type="Pfam" id="PF14368">
    <property type="entry name" value="LTP_2"/>
    <property type="match status" value="1"/>
</dbReference>
<keyword evidence="9" id="KW-0325">Glycoprotein</keyword>
<evidence type="ECO:0000256" key="13">
    <source>
        <dbReference type="SAM" id="SignalP"/>
    </source>
</evidence>
<dbReference type="FunFam" id="1.10.110.10:FF:000001">
    <property type="entry name" value="Bifunctional inhibitor/lipid-transfer protein/seed storage 2S albumin superfamily protein"/>
    <property type="match status" value="1"/>
</dbReference>
<evidence type="ECO:0000256" key="10">
    <source>
        <dbReference type="ARBA" id="ARBA00023288"/>
    </source>
</evidence>
<accession>A0A2U1KHB0</accession>
<sequence>MASKKIEVFGLVLVMLCGVAMAQSECNTALVSLSPCLDYVSGNSSTPTTTCCTQLANVVQTQPRCLCVFTGDASDAPTGMNINQTLALGLPSACNIQTPPVSRCTEGANGPTSSTPSDTGSGSKTTPGTSTGSSNASTKNLPFYATFVLLFIATIFSSYTMA</sequence>